<proteinExistence type="predicted"/>
<name>W8NNK4_9CAUD</name>
<gene>
    <name evidence="1" type="ORF">ISF9_040</name>
</gene>
<reference evidence="1 2" key="1">
    <citation type="journal article" date="2014" name="Arch. Virol.">
        <title>Complete genome sequence of a novel phage, vB_MoxS-ISF9, infecting methylotrophic Microbacterium: first report of a virulent Microbacterium phage.</title>
        <authorList>
            <person name="Zamani I."/>
            <person name="Bouzari M."/>
            <person name="Emtiazi G."/>
            <person name="Ghasemi S.M."/>
            <person name="Chang H.I."/>
        </authorList>
    </citation>
    <scope>NUCLEOTIDE SEQUENCE [LARGE SCALE GENOMIC DNA]</scope>
</reference>
<keyword evidence="2" id="KW-1185">Reference proteome</keyword>
<organism evidence="1 2">
    <name type="scientific">Microbacterium phage vB_MoxS-ISF9</name>
    <dbReference type="NCBI Taxonomy" id="1458670"/>
    <lineage>
        <taxon>Viruses</taxon>
        <taxon>Duplodnaviria</taxon>
        <taxon>Heunggongvirae</taxon>
        <taxon>Uroviricota</taxon>
        <taxon>Caudoviricetes</taxon>
        <taxon>Farahnazvirus</taxon>
        <taxon>Farahnazvirus ISF9</taxon>
    </lineage>
</organism>
<accession>W8NNK4</accession>
<evidence type="ECO:0000313" key="2">
    <source>
        <dbReference type="Proteomes" id="UP000019700"/>
    </source>
</evidence>
<evidence type="ECO:0000313" key="1">
    <source>
        <dbReference type="EMBL" id="AHL18510.1"/>
    </source>
</evidence>
<sequence>MSILIDEDYRGLLPRVIGSDPHPLPTHTVSVDFEKLVERSVAVALGEARLAAIDAIKSVSTTERRHQSYGMQDRGPDAVKEEILSAVEAVFK</sequence>
<dbReference type="RefSeq" id="YP_009021485.1">
    <property type="nucleotide sequence ID" value="NC_023859.1"/>
</dbReference>
<dbReference type="KEGG" id="vg:18938351"/>
<dbReference type="EMBL" id="KJ173786">
    <property type="protein sequence ID" value="AHL18510.1"/>
    <property type="molecule type" value="Genomic_DNA"/>
</dbReference>
<dbReference type="GeneID" id="18938351"/>
<protein>
    <submittedName>
        <fullName evidence="1">Uncharacterized protein</fullName>
    </submittedName>
</protein>
<dbReference type="Proteomes" id="UP000019700">
    <property type="component" value="Genome"/>
</dbReference>